<proteinExistence type="predicted"/>
<evidence type="ECO:0000313" key="3">
    <source>
        <dbReference type="Proteomes" id="UP000095350"/>
    </source>
</evidence>
<evidence type="ECO:0000313" key="2">
    <source>
        <dbReference type="EMBL" id="CUM92160.1"/>
    </source>
</evidence>
<feature type="transmembrane region" description="Helical" evidence="1">
    <location>
        <begin position="5"/>
        <end position="22"/>
    </location>
</feature>
<keyword evidence="1" id="KW-0812">Transmembrane</keyword>
<dbReference type="GeneID" id="61435408"/>
<reference evidence="2 3" key="1">
    <citation type="submission" date="2015-09" db="EMBL/GenBank/DDBJ databases">
        <authorList>
            <consortium name="Pathogen Informatics"/>
        </authorList>
    </citation>
    <scope>NUCLEOTIDE SEQUENCE [LARGE SCALE GENOMIC DNA]</scope>
    <source>
        <strain evidence="2 3">2789STDY5834960</strain>
    </source>
</reference>
<dbReference type="PaxDb" id="166486-ERS852572_01105"/>
<sequence>MKRMLGFALFCFAMGMLVMIVIHNRFCGFVLMILCMLAGYYLFCCDDC</sequence>
<dbReference type="STRING" id="166486.ERS852572_01105"/>
<protein>
    <submittedName>
        <fullName evidence="2">Uncharacterized protein</fullName>
    </submittedName>
</protein>
<name>A0A173SPK0_9FIRM</name>
<keyword evidence="1" id="KW-0472">Membrane</keyword>
<accession>A0A173SPK0</accession>
<dbReference type="Proteomes" id="UP000095350">
    <property type="component" value="Unassembled WGS sequence"/>
</dbReference>
<organism evidence="2 3">
    <name type="scientific">Roseburia intestinalis</name>
    <dbReference type="NCBI Taxonomy" id="166486"/>
    <lineage>
        <taxon>Bacteria</taxon>
        <taxon>Bacillati</taxon>
        <taxon>Bacillota</taxon>
        <taxon>Clostridia</taxon>
        <taxon>Lachnospirales</taxon>
        <taxon>Lachnospiraceae</taxon>
        <taxon>Roseburia</taxon>
    </lineage>
</organism>
<dbReference type="EMBL" id="CYXZ01000007">
    <property type="protein sequence ID" value="CUM92160.1"/>
    <property type="molecule type" value="Genomic_DNA"/>
</dbReference>
<evidence type="ECO:0000256" key="1">
    <source>
        <dbReference type="SAM" id="Phobius"/>
    </source>
</evidence>
<dbReference type="AlphaFoldDB" id="A0A173SPK0"/>
<dbReference type="RefSeq" id="WP_006856007.1">
    <property type="nucleotide sequence ID" value="NZ_CABIYH010000007.1"/>
</dbReference>
<feature type="transmembrane region" description="Helical" evidence="1">
    <location>
        <begin position="28"/>
        <end position="45"/>
    </location>
</feature>
<gene>
    <name evidence="2" type="ORF">ERS852572_01105</name>
</gene>
<keyword evidence="1" id="KW-1133">Transmembrane helix</keyword>